<sequence>MRTPHKSCTSQASHWLRERSRSRITKLLHSTVREWWLTQARDEHARDRQFSIECSVETGHKIHLRTVRLPRASGTQMLTDMLAGPQNCGYPLRTQSVCLLVTREQKCVGEQETSKPSVTTSPPHNQSGHHVTSPQPIRSPRHLLATNQATPFREGNSVEFKDGESNTPVCLFLPEVRTSDHHEVGPSLCKATTAIVSDSCSVRLCISGGGREVSPHVQPQHDRPRVSPGGEVRYMHALAHHTTQAWGQPRRRGEIHARFSSPQSTGLGSAQAERNRHQLAEGEDNSEHHWEQQLVWESKAVVKCLLIEMAIFTLLIEMAIFTLLIEMAIFTLLIEMAIFTLLIEMAIFTLLIEMAIFTLLIEMAIFTLLIEMAIFKHF</sequence>
<dbReference type="AlphaFoldDB" id="A0AAD8Z0P6"/>
<keyword evidence="2" id="KW-1133">Transmembrane helix</keyword>
<dbReference type="EMBL" id="JAROKS010000021">
    <property type="protein sequence ID" value="KAK1790465.1"/>
    <property type="molecule type" value="Genomic_DNA"/>
</dbReference>
<evidence type="ECO:0000256" key="1">
    <source>
        <dbReference type="SAM" id="MobiDB-lite"/>
    </source>
</evidence>
<feature type="compositionally biased region" description="Polar residues" evidence="1">
    <location>
        <begin position="114"/>
        <end position="136"/>
    </location>
</feature>
<comment type="caution">
    <text evidence="3">The sequence shown here is derived from an EMBL/GenBank/DDBJ whole genome shotgun (WGS) entry which is preliminary data.</text>
</comment>
<dbReference type="Proteomes" id="UP001239994">
    <property type="component" value="Unassembled WGS sequence"/>
</dbReference>
<feature type="transmembrane region" description="Helical" evidence="2">
    <location>
        <begin position="356"/>
        <end position="375"/>
    </location>
</feature>
<accession>A0AAD8Z0P6</accession>
<gene>
    <name evidence="3" type="ORF">P4O66_014013</name>
</gene>
<keyword evidence="2" id="KW-0812">Transmembrane</keyword>
<keyword evidence="4" id="KW-1185">Reference proteome</keyword>
<reference evidence="3" key="1">
    <citation type="submission" date="2023-03" db="EMBL/GenBank/DDBJ databases">
        <title>Electrophorus voltai genome.</title>
        <authorList>
            <person name="Bian C."/>
        </authorList>
    </citation>
    <scope>NUCLEOTIDE SEQUENCE</scope>
    <source>
        <strain evidence="3">CB-2022</strain>
        <tissue evidence="3">Muscle</tissue>
    </source>
</reference>
<evidence type="ECO:0000256" key="2">
    <source>
        <dbReference type="SAM" id="Phobius"/>
    </source>
</evidence>
<organism evidence="3 4">
    <name type="scientific">Electrophorus voltai</name>
    <dbReference type="NCBI Taxonomy" id="2609070"/>
    <lineage>
        <taxon>Eukaryota</taxon>
        <taxon>Metazoa</taxon>
        <taxon>Chordata</taxon>
        <taxon>Craniata</taxon>
        <taxon>Vertebrata</taxon>
        <taxon>Euteleostomi</taxon>
        <taxon>Actinopterygii</taxon>
        <taxon>Neopterygii</taxon>
        <taxon>Teleostei</taxon>
        <taxon>Ostariophysi</taxon>
        <taxon>Gymnotiformes</taxon>
        <taxon>Gymnotoidei</taxon>
        <taxon>Gymnotidae</taxon>
        <taxon>Electrophorus</taxon>
    </lineage>
</organism>
<feature type="region of interest" description="Disordered" evidence="1">
    <location>
        <begin position="109"/>
        <end position="141"/>
    </location>
</feature>
<keyword evidence="2" id="KW-0472">Membrane</keyword>
<protein>
    <submittedName>
        <fullName evidence="3">Uncharacterized protein</fullName>
    </submittedName>
</protein>
<name>A0AAD8Z0P6_9TELE</name>
<proteinExistence type="predicted"/>
<evidence type="ECO:0000313" key="4">
    <source>
        <dbReference type="Proteomes" id="UP001239994"/>
    </source>
</evidence>
<evidence type="ECO:0000313" key="3">
    <source>
        <dbReference type="EMBL" id="KAK1790465.1"/>
    </source>
</evidence>